<keyword evidence="2" id="KW-0378">Hydrolase</keyword>
<dbReference type="EMBL" id="JAKNDN010000054">
    <property type="protein sequence ID" value="MCG4962027.1"/>
    <property type="molecule type" value="Genomic_DNA"/>
</dbReference>
<sequence length="326" mass="37124">MKKIYFRADAGADIGYGHFIRSLSLASILKDKFECALFTQTPSAYQLKEAEGVCPLVSLPSTQEKYTLFLDRLDGDEIVVLDNYFYDVQYQKAIKEKGCSLVCIDDRKGQQFYTDVIINHVIGISESDMITLKPARLLLGTDYALLRKCFMWAMRQPAIYNPESEEVLVAMGGTDYNNMSVKIVRLLLQSTDFQVNVLLGDSYKYETEIATMPVRIYKNCSAEDLKTLIQKQKLVISTPSTLAYEVCAVGCLLMVGSFAENHIDVEKNLAKYHLATACGRFSELTSDVFCDFLKQTFQEKEQIRNQRHFFDGKQAERFLACFENFV</sequence>
<dbReference type="Proteomes" id="UP000283426">
    <property type="component" value="Unassembled WGS sequence"/>
</dbReference>
<dbReference type="Gene3D" id="3.40.50.11190">
    <property type="match status" value="1"/>
</dbReference>
<dbReference type="EMBL" id="QRYW01000005">
    <property type="protein sequence ID" value="RGV29949.1"/>
    <property type="molecule type" value="Genomic_DNA"/>
</dbReference>
<dbReference type="Gene3D" id="3.40.50.2000">
    <property type="entry name" value="Glycogen Phosphorylase B"/>
    <property type="match status" value="1"/>
</dbReference>
<protein>
    <submittedName>
        <fullName evidence="2">UDP-2,4-diacetamido-2,4, 6-trideoxy-beta-L-altropyranose hydrolase</fullName>
    </submittedName>
</protein>
<evidence type="ECO:0000313" key="3">
    <source>
        <dbReference type="Proteomes" id="UP000283426"/>
    </source>
</evidence>
<evidence type="ECO:0000313" key="1">
    <source>
        <dbReference type="EMBL" id="MCG4962027.1"/>
    </source>
</evidence>
<accession>A0A412WS35</accession>
<reference evidence="1" key="2">
    <citation type="submission" date="2022-01" db="EMBL/GenBank/DDBJ databases">
        <title>Collection of gut derived symbiotic bacterial strains cultured from healthy donors.</title>
        <authorList>
            <person name="Lin H."/>
            <person name="Kohout C."/>
            <person name="Waligurski E."/>
            <person name="Pamer E.G."/>
        </authorList>
    </citation>
    <scope>NUCLEOTIDE SEQUENCE</scope>
    <source>
        <strain evidence="1">DFI.1.149</strain>
    </source>
</reference>
<reference evidence="2 3" key="1">
    <citation type="submission" date="2018-08" db="EMBL/GenBank/DDBJ databases">
        <title>A genome reference for cultivated species of the human gut microbiota.</title>
        <authorList>
            <person name="Zou Y."/>
            <person name="Xue W."/>
            <person name="Luo G."/>
        </authorList>
    </citation>
    <scope>NUCLEOTIDE SEQUENCE [LARGE SCALE GENOMIC DNA]</scope>
    <source>
        <strain evidence="2 3">AF14-6AC</strain>
    </source>
</reference>
<evidence type="ECO:0000313" key="2">
    <source>
        <dbReference type="EMBL" id="RGV29949.1"/>
    </source>
</evidence>
<name>A0A412WS35_9BACT</name>
<gene>
    <name evidence="2" type="ORF">DWW24_03545</name>
    <name evidence="1" type="ORF">L0P03_19610</name>
</gene>
<proteinExistence type="predicted"/>
<comment type="caution">
    <text evidence="2">The sequence shown here is derived from an EMBL/GenBank/DDBJ whole genome shotgun (WGS) entry which is preliminary data.</text>
</comment>
<dbReference type="RefSeq" id="WP_113028436.1">
    <property type="nucleotide sequence ID" value="NZ_JADMYR010000054.1"/>
</dbReference>
<dbReference type="Proteomes" id="UP001199750">
    <property type="component" value="Unassembled WGS sequence"/>
</dbReference>
<dbReference type="GO" id="GO:0016787">
    <property type="term" value="F:hydrolase activity"/>
    <property type="evidence" value="ECO:0007669"/>
    <property type="project" value="UniProtKB-KW"/>
</dbReference>
<organism evidence="2 3">
    <name type="scientific">Odoribacter splanchnicus</name>
    <dbReference type="NCBI Taxonomy" id="28118"/>
    <lineage>
        <taxon>Bacteria</taxon>
        <taxon>Pseudomonadati</taxon>
        <taxon>Bacteroidota</taxon>
        <taxon>Bacteroidia</taxon>
        <taxon>Bacteroidales</taxon>
        <taxon>Odoribacteraceae</taxon>
        <taxon>Odoribacter</taxon>
    </lineage>
</organism>
<dbReference type="AlphaFoldDB" id="A0A412WS35"/>